<dbReference type="Proteomes" id="UP000001660">
    <property type="component" value="Chromosome"/>
</dbReference>
<evidence type="ECO:0008006" key="4">
    <source>
        <dbReference type="Google" id="ProtNLM"/>
    </source>
</evidence>
<dbReference type="KEGG" id="nde:NIDE3160"/>
<comment type="similarity">
    <text evidence="1">Belongs to the UPF0751 family.</text>
</comment>
<accession>D8PHW7</accession>
<reference evidence="2 3" key="1">
    <citation type="journal article" date="2010" name="Proc. Natl. Acad. Sci. U.S.A.">
        <title>A Nitrospira metagenome illuminates the physiology and evolution of globally important nitrite-oxidizing bacteria.</title>
        <authorList>
            <person name="Lucker S."/>
            <person name="Wagner M."/>
            <person name="Maixner F."/>
            <person name="Pelletier E."/>
            <person name="Koch H."/>
            <person name="Vacherie B."/>
            <person name="Rattei T."/>
            <person name="Sinninghe Damste J."/>
            <person name="Spieck E."/>
            <person name="Le Paslier D."/>
            <person name="Daims H."/>
        </authorList>
    </citation>
    <scope>NUCLEOTIDE SEQUENCE [LARGE SCALE GENOMIC DNA]</scope>
</reference>
<organism evidence="2 3">
    <name type="scientific">Nitrospira defluvii</name>
    <dbReference type="NCBI Taxonomy" id="330214"/>
    <lineage>
        <taxon>Bacteria</taxon>
        <taxon>Pseudomonadati</taxon>
        <taxon>Nitrospirota</taxon>
        <taxon>Nitrospiria</taxon>
        <taxon>Nitrospirales</taxon>
        <taxon>Nitrospiraceae</taxon>
        <taxon>Nitrospira</taxon>
    </lineage>
</organism>
<keyword evidence="3" id="KW-1185">Reference proteome</keyword>
<protein>
    <recommendedName>
        <fullName evidence="4">DUF2325 domain-containing protein</fullName>
    </recommendedName>
</protein>
<dbReference type="HOGENOM" id="CLU_2153763_0_0_0"/>
<dbReference type="InterPro" id="IPR016772">
    <property type="entry name" value="UCP020408"/>
</dbReference>
<name>D8PHW7_9BACT</name>
<evidence type="ECO:0000313" key="2">
    <source>
        <dbReference type="EMBL" id="CBK42854.1"/>
    </source>
</evidence>
<sequence length="111" mass="12469">MRSAREKGDPMSILVVGGDSVSAITERAYAGGHGCVEHWSGRKTRDLTRSIPKDTEAVVLVLDRVNHTLARKVRTEATRRGLPVFFQKRGRQIRASGDRPLDLMHWFDGKE</sequence>
<dbReference type="Pfam" id="PF10087">
    <property type="entry name" value="DUF2325"/>
    <property type="match status" value="1"/>
</dbReference>
<evidence type="ECO:0000256" key="1">
    <source>
        <dbReference type="ARBA" id="ARBA00007189"/>
    </source>
</evidence>
<gene>
    <name evidence="2" type="ORF">NIDE3160</name>
</gene>
<dbReference type="eggNOG" id="COG4378">
    <property type="taxonomic scope" value="Bacteria"/>
</dbReference>
<dbReference type="AlphaFoldDB" id="D8PHW7"/>
<dbReference type="EMBL" id="FP929003">
    <property type="protein sequence ID" value="CBK42854.1"/>
    <property type="molecule type" value="Genomic_DNA"/>
</dbReference>
<evidence type="ECO:0000313" key="3">
    <source>
        <dbReference type="Proteomes" id="UP000001660"/>
    </source>
</evidence>
<proteinExistence type="inferred from homology"/>
<dbReference type="STRING" id="330214.NIDE3160"/>